<evidence type="ECO:0000256" key="3">
    <source>
        <dbReference type="ARBA" id="ARBA00022692"/>
    </source>
</evidence>
<sequence>MLRKAVIPMFMGLVGTTFGTAAMVPSVWATQTGTSQSALAGIGGNPVWVALKLFVSLALLIVLVVFTIRFLAKRAGLGAVQGEVRVLAARQLAPGRSVQVIETYGTRLLVGVGDQVTVLATLEAKEETTASFADLLAQRLGTLRAGRGEGESTEP</sequence>
<organism evidence="7 8">
    <name type="scientific">Alicyclobacillus mengziensis</name>
    <dbReference type="NCBI Taxonomy" id="2931921"/>
    <lineage>
        <taxon>Bacteria</taxon>
        <taxon>Bacillati</taxon>
        <taxon>Bacillota</taxon>
        <taxon>Bacilli</taxon>
        <taxon>Bacillales</taxon>
        <taxon>Alicyclobacillaceae</taxon>
        <taxon>Alicyclobacillus</taxon>
    </lineage>
</organism>
<dbReference type="GO" id="GO:0016020">
    <property type="term" value="C:membrane"/>
    <property type="evidence" value="ECO:0007669"/>
    <property type="project" value="InterPro"/>
</dbReference>
<dbReference type="RefSeq" id="WP_206658887.1">
    <property type="nucleotide sequence ID" value="NZ_CP071182.1"/>
</dbReference>
<proteinExistence type="predicted"/>
<evidence type="ECO:0000256" key="1">
    <source>
        <dbReference type="ARBA" id="ARBA00004236"/>
    </source>
</evidence>
<dbReference type="KEGG" id="afx:JZ786_12180"/>
<accession>A0A9X7Z9E8</accession>
<evidence type="ECO:0000256" key="2">
    <source>
        <dbReference type="ARBA" id="ARBA00022475"/>
    </source>
</evidence>
<feature type="transmembrane region" description="Helical" evidence="6">
    <location>
        <begin position="53"/>
        <end position="72"/>
    </location>
</feature>
<evidence type="ECO:0000313" key="8">
    <source>
        <dbReference type="Proteomes" id="UP000663505"/>
    </source>
</evidence>
<name>A0A9X7Z9E8_9BACL</name>
<evidence type="ECO:0000313" key="7">
    <source>
        <dbReference type="EMBL" id="QSO49578.1"/>
    </source>
</evidence>
<keyword evidence="2" id="KW-1003">Cell membrane</keyword>
<keyword evidence="8" id="KW-1185">Reference proteome</keyword>
<keyword evidence="7" id="KW-0966">Cell projection</keyword>
<protein>
    <submittedName>
        <fullName evidence="7">Flagellar biosynthetic protein FliO</fullName>
    </submittedName>
</protein>
<evidence type="ECO:0000256" key="6">
    <source>
        <dbReference type="SAM" id="Phobius"/>
    </source>
</evidence>
<dbReference type="AlphaFoldDB" id="A0A9X7Z9E8"/>
<dbReference type="Proteomes" id="UP000663505">
    <property type="component" value="Chromosome"/>
</dbReference>
<keyword evidence="7" id="KW-0282">Flagellum</keyword>
<keyword evidence="3 6" id="KW-0812">Transmembrane</keyword>
<dbReference type="GO" id="GO:0044781">
    <property type="term" value="P:bacterial-type flagellum organization"/>
    <property type="evidence" value="ECO:0007669"/>
    <property type="project" value="InterPro"/>
</dbReference>
<keyword evidence="4 6" id="KW-1133">Transmembrane helix</keyword>
<evidence type="ECO:0000256" key="4">
    <source>
        <dbReference type="ARBA" id="ARBA00022989"/>
    </source>
</evidence>
<keyword evidence="7" id="KW-0969">Cilium</keyword>
<comment type="subcellular location">
    <subcellularLocation>
        <location evidence="1">Cell membrane</location>
    </subcellularLocation>
</comment>
<gene>
    <name evidence="7" type="ORF">JZ786_12180</name>
</gene>
<reference evidence="7 8" key="1">
    <citation type="submission" date="2021-02" db="EMBL/GenBank/DDBJ databases">
        <title>Alicyclobacillus curvatus sp. nov. and Alicyclobacillus mengziensis sp. nov., two acidophilic bacteria isolated from acid mine drainage.</title>
        <authorList>
            <person name="Huang Y."/>
        </authorList>
    </citation>
    <scope>NUCLEOTIDE SEQUENCE [LARGE SCALE GENOMIC DNA]</scope>
    <source>
        <strain evidence="7 8">S30H14</strain>
    </source>
</reference>
<dbReference type="EMBL" id="CP071182">
    <property type="protein sequence ID" value="QSO49578.1"/>
    <property type="molecule type" value="Genomic_DNA"/>
</dbReference>
<evidence type="ECO:0000256" key="5">
    <source>
        <dbReference type="ARBA" id="ARBA00023136"/>
    </source>
</evidence>
<dbReference type="Pfam" id="PF04347">
    <property type="entry name" value="FliO"/>
    <property type="match status" value="1"/>
</dbReference>
<dbReference type="InterPro" id="IPR022781">
    <property type="entry name" value="Flagellar_biosynth_FliO"/>
</dbReference>
<keyword evidence="5 6" id="KW-0472">Membrane</keyword>